<dbReference type="EMBL" id="VUAO01000024">
    <property type="protein sequence ID" value="KAA8796868.1"/>
    <property type="molecule type" value="Genomic_DNA"/>
</dbReference>
<dbReference type="PANTHER" id="PTHR37038">
    <property type="entry name" value="TRANSCRIPTIONAL REGULATOR-RELATED"/>
    <property type="match status" value="1"/>
</dbReference>
<dbReference type="SUPFAM" id="SSF47413">
    <property type="entry name" value="lambda repressor-like DNA-binding domains"/>
    <property type="match status" value="1"/>
</dbReference>
<accession>A0A135ZF73</accession>
<evidence type="ECO:0000313" key="5">
    <source>
        <dbReference type="EMBL" id="OXC20747.1"/>
    </source>
</evidence>
<evidence type="ECO:0000313" key="10">
    <source>
        <dbReference type="Proteomes" id="UP000289808"/>
    </source>
</evidence>
<dbReference type="InterPro" id="IPR001387">
    <property type="entry name" value="Cro/C1-type_HTH"/>
</dbReference>
<evidence type="ECO:0000313" key="11">
    <source>
        <dbReference type="Proteomes" id="UP000295195"/>
    </source>
</evidence>
<evidence type="ECO:0000313" key="3">
    <source>
        <dbReference type="EMBL" id="MDT9609792.1"/>
    </source>
</evidence>
<dbReference type="InterPro" id="IPR010057">
    <property type="entry name" value="Transcription_activator_Rgg_C"/>
</dbReference>
<reference evidence="3" key="6">
    <citation type="submission" date="2023-08" db="EMBL/GenBank/DDBJ databases">
        <title>Lactobacillus from the Female Urinary Tract.</title>
        <authorList>
            <person name="Stegman N."/>
            <person name="Jackson B."/>
            <person name="Steiling M."/>
            <person name="Sedano C."/>
            <person name="Wolfe A."/>
            <person name="Putonti C."/>
        </authorList>
    </citation>
    <scope>NUCLEOTIDE SEQUENCE</scope>
    <source>
        <strain evidence="3">UMB5661</strain>
    </source>
</reference>
<dbReference type="EMBL" id="NKLP01000041">
    <property type="protein sequence ID" value="TDN33376.1"/>
    <property type="molecule type" value="Genomic_DNA"/>
</dbReference>
<reference evidence="7 10" key="3">
    <citation type="submission" date="2019-01" db="EMBL/GenBank/DDBJ databases">
        <title>The genome sequence of Lactobacillus crispatus L49.</title>
        <authorList>
            <person name="Zhong J."/>
            <person name="Zhang J."/>
        </authorList>
    </citation>
    <scope>NUCLEOTIDE SEQUENCE [LARGE SCALE GENOMIC DNA]</scope>
    <source>
        <strain evidence="7 10">L49</strain>
    </source>
</reference>
<reference evidence="8 11" key="2">
    <citation type="submission" date="2017-06" db="EMBL/GenBank/DDBJ databases">
        <authorList>
            <person name="Swanenburg J."/>
            <person name="Kort R."/>
        </authorList>
    </citation>
    <scope>NUCLEOTIDE SEQUENCE [LARGE SCALE GENOMIC DNA]</scope>
    <source>
        <strain evidence="8 11">RL05</strain>
    </source>
</reference>
<dbReference type="EMBL" id="SCLX01000015">
    <property type="protein sequence ID" value="RXF58249.1"/>
    <property type="molecule type" value="Genomic_DNA"/>
</dbReference>
<dbReference type="InterPro" id="IPR010982">
    <property type="entry name" value="Lambda_DNA-bd_dom_sf"/>
</dbReference>
<reference evidence="5 9" key="1">
    <citation type="submission" date="2016-05" db="EMBL/GenBank/DDBJ databases">
        <authorList>
            <person name="Johnson T.J."/>
            <person name="Youmans B.P."/>
            <person name="Case K.A."/>
        </authorList>
    </citation>
    <scope>NUCLEOTIDE SEQUENCE [LARGE SCALE GENOMIC DNA]</scope>
    <source>
        <strain evidence="5 9">UMNLC6</strain>
    </source>
</reference>
<dbReference type="PROSITE" id="PS50943">
    <property type="entry name" value="HTH_CROC1"/>
    <property type="match status" value="1"/>
</dbReference>
<dbReference type="Pfam" id="PF21259">
    <property type="entry name" value="Rgg_C"/>
    <property type="match status" value="1"/>
</dbReference>
<evidence type="ECO:0000313" key="6">
    <source>
        <dbReference type="EMBL" id="QHQ68595.1"/>
    </source>
</evidence>
<name>A0A135ZF73_9LACO</name>
<dbReference type="CDD" id="cd00093">
    <property type="entry name" value="HTH_XRE"/>
    <property type="match status" value="1"/>
</dbReference>
<evidence type="ECO:0000313" key="13">
    <source>
        <dbReference type="Proteomes" id="UP000464915"/>
    </source>
</evidence>
<evidence type="ECO:0000313" key="7">
    <source>
        <dbReference type="EMBL" id="RXF58249.1"/>
    </source>
</evidence>
<dbReference type="EMBL" id="JBETVU010000012">
    <property type="protein sequence ID" value="MES5149920.1"/>
    <property type="molecule type" value="Genomic_DNA"/>
</dbReference>
<keyword evidence="14" id="KW-1185">Reference proteome</keyword>
<reference evidence="2 12" key="4">
    <citation type="submission" date="2019-09" db="EMBL/GenBank/DDBJ databases">
        <title>Comparative analysis of L. crispatus genomes revealed niche specific adaptation to different host and body sites.</title>
        <authorList>
            <person name="Pan M."/>
            <person name="Hidalgo-Cantabrana C."/>
            <person name="Barrangou R."/>
        </authorList>
    </citation>
    <scope>NUCLEOTIDE SEQUENCE [LARGE SCALE GENOMIC DNA]</scope>
    <source>
        <strain evidence="2 12">NCK973</strain>
    </source>
</reference>
<evidence type="ECO:0000313" key="9">
    <source>
        <dbReference type="Proteomes" id="UP000198437"/>
    </source>
</evidence>
<evidence type="ECO:0000313" key="2">
    <source>
        <dbReference type="EMBL" id="KAA8796868.1"/>
    </source>
</evidence>
<dbReference type="AlphaFoldDB" id="A0A135ZF73"/>
<dbReference type="InterPro" id="IPR053163">
    <property type="entry name" value="HTH-type_regulator_Rgg"/>
</dbReference>
<dbReference type="Proteomes" id="UP000289808">
    <property type="component" value="Unassembled WGS sequence"/>
</dbReference>
<dbReference type="Proteomes" id="UP000198437">
    <property type="component" value="Unassembled WGS sequence"/>
</dbReference>
<dbReference type="Proteomes" id="UP000295195">
    <property type="component" value="Unassembled WGS sequence"/>
</dbReference>
<dbReference type="GO" id="GO:0003677">
    <property type="term" value="F:DNA binding"/>
    <property type="evidence" value="ECO:0007669"/>
    <property type="project" value="InterPro"/>
</dbReference>
<dbReference type="Pfam" id="PF01381">
    <property type="entry name" value="HTH_3"/>
    <property type="match status" value="1"/>
</dbReference>
<reference evidence="6 13" key="5">
    <citation type="submission" date="2019-12" db="EMBL/GenBank/DDBJ databases">
        <title>Complete Genome Sequences of Lactobacillus strains, C25 and P38, Isolated from Chicken Cecum.</title>
        <authorList>
            <person name="Hassan H.M."/>
            <person name="Mendoza M."/>
            <person name="Rezvani M."/>
            <person name="Koci M.D."/>
            <person name="Dickey A.N."/>
            <person name="Scholl E.H."/>
        </authorList>
    </citation>
    <scope>NUCLEOTIDE SEQUENCE [LARGE SCALE GENOMIC DNA]</scope>
    <source>
        <strain evidence="6 13">C25</strain>
    </source>
</reference>
<dbReference type="SMART" id="SM00530">
    <property type="entry name" value="HTH_XRE"/>
    <property type="match status" value="1"/>
</dbReference>
<proteinExistence type="predicted"/>
<accession>A0A6P1TXV7</accession>
<dbReference type="Proteomes" id="UP001434419">
    <property type="component" value="Unassembled WGS sequence"/>
</dbReference>
<protein>
    <submittedName>
        <fullName evidence="2">Helix-turn-helix domain-containing protein</fullName>
    </submittedName>
    <submittedName>
        <fullName evidence="5 7">Transcriptional regulator</fullName>
    </submittedName>
</protein>
<evidence type="ECO:0000259" key="1">
    <source>
        <dbReference type="PROSITE" id="PS50943"/>
    </source>
</evidence>
<dbReference type="EMBL" id="JAVTXN010000029">
    <property type="protein sequence ID" value="MDT9609792.1"/>
    <property type="molecule type" value="Genomic_DNA"/>
</dbReference>
<gene>
    <name evidence="4" type="ORF">ABVC42_08340</name>
    <name evidence="5" type="ORF">AYP82_02630</name>
    <name evidence="8" type="ORF">CEE75_02615</name>
    <name evidence="7" type="ORF">ERD32_03835</name>
    <name evidence="2" type="ORF">F1C02_08600</name>
    <name evidence="6" type="ORF">GSR61_08555</name>
    <name evidence="3" type="ORF">RON39_06585</name>
</gene>
<evidence type="ECO:0000313" key="12">
    <source>
        <dbReference type="Proteomes" id="UP000322051"/>
    </source>
</evidence>
<dbReference type="STRING" id="47770.GCA_001567095_00428"/>
<organism evidence="5 9">
    <name type="scientific">Lactobacillus crispatus</name>
    <dbReference type="NCBI Taxonomy" id="47770"/>
    <lineage>
        <taxon>Bacteria</taxon>
        <taxon>Bacillati</taxon>
        <taxon>Bacillota</taxon>
        <taxon>Bacilli</taxon>
        <taxon>Lactobacillales</taxon>
        <taxon>Lactobacillaceae</taxon>
        <taxon>Lactobacillus</taxon>
    </lineage>
</organism>
<reference evidence="4" key="7">
    <citation type="submission" date="2024-06" db="EMBL/GenBank/DDBJ databases">
        <title>Vaginal Lactobacillus fatty acid response mechanisms reveal a metabolite-targeted strategy for bacterial vaginosis treatment.</title>
        <authorList>
            <person name="Zhu M."/>
            <person name="Blainey P.C."/>
            <person name="Bloom S.M."/>
            <person name="Kwon D.S."/>
        </authorList>
    </citation>
    <scope>NUCLEOTIDE SEQUENCE</scope>
    <source>
        <strain evidence="4">194_F1_1</strain>
    </source>
</reference>
<dbReference type="EMBL" id="CP047142">
    <property type="protein sequence ID" value="QHQ68595.1"/>
    <property type="molecule type" value="Genomic_DNA"/>
</dbReference>
<evidence type="ECO:0000313" key="8">
    <source>
        <dbReference type="EMBL" id="TDN33376.1"/>
    </source>
</evidence>
<feature type="domain" description="HTH cro/C1-type" evidence="1">
    <location>
        <begin position="6"/>
        <end position="59"/>
    </location>
</feature>
<dbReference type="Proteomes" id="UP000464915">
    <property type="component" value="Chromosome"/>
</dbReference>
<sequence length="284" mass="33460">MYGQKFKALRLQQHISLEQAANRVISPSTLSRWENNKIDIRFNLVIKLLDNIHINLKEFTNYCKINHSNPFVAKVAMYYEANDDRHILQLIQSKKKEYQNSHNQFDLLLLAIACNCYYDLTDNNVFPVSYQKKLFYILSNIEYWTEMYINVFGNTVFLYDSKELYSISIRILKNLNSNTFNDFQEYYYALSSVINALTALIIKNPKLASQLLTKIEKVSIPKPISYLKIRTNVLKYLLDYRLGKTDEKLISIKLENLKWLGLTDIAKDLTFFFNRIKNDRSPLS</sequence>
<dbReference type="RefSeq" id="WP_005720873.1">
    <property type="nucleotide sequence ID" value="NZ_CABMHY010000006.1"/>
</dbReference>
<dbReference type="EMBL" id="LYQW01000048">
    <property type="protein sequence ID" value="OXC20747.1"/>
    <property type="molecule type" value="Genomic_DNA"/>
</dbReference>
<dbReference type="Proteomes" id="UP000322051">
    <property type="component" value="Unassembled WGS sequence"/>
</dbReference>
<dbReference type="Gene3D" id="1.25.40.10">
    <property type="entry name" value="Tetratricopeptide repeat domain"/>
    <property type="match status" value="1"/>
</dbReference>
<evidence type="ECO:0000313" key="4">
    <source>
        <dbReference type="EMBL" id="MES5149920.1"/>
    </source>
</evidence>
<dbReference type="Proteomes" id="UP001253287">
    <property type="component" value="Unassembled WGS sequence"/>
</dbReference>
<dbReference type="InterPro" id="IPR011990">
    <property type="entry name" value="TPR-like_helical_dom_sf"/>
</dbReference>
<evidence type="ECO:0000313" key="14">
    <source>
        <dbReference type="Proteomes" id="UP001434419"/>
    </source>
</evidence>